<dbReference type="AlphaFoldDB" id="A0AA38PM66"/>
<dbReference type="EMBL" id="MU805939">
    <property type="protein sequence ID" value="KAJ3845261.1"/>
    <property type="molecule type" value="Genomic_DNA"/>
</dbReference>
<evidence type="ECO:0000256" key="2">
    <source>
        <dbReference type="SAM" id="SignalP"/>
    </source>
</evidence>
<evidence type="ECO:0000313" key="3">
    <source>
        <dbReference type="EMBL" id="KAJ3845261.1"/>
    </source>
</evidence>
<evidence type="ECO:0000313" key="4">
    <source>
        <dbReference type="Proteomes" id="UP001163846"/>
    </source>
</evidence>
<feature type="compositionally biased region" description="Basic and acidic residues" evidence="1">
    <location>
        <begin position="182"/>
        <end position="201"/>
    </location>
</feature>
<sequence length="447" mass="46985">MNIYRLLLFVTLAVHASAHTITTGNDHPSSDHSSQIPSRPPSYSSYSGTPPLHEGHSENSALSTQGAGAGASSGIGPGSSVASASSPHPPGTVPVPQSESAPSHDLGHSRHSSTTTSGDGIRTPSTSTNGGSLREESRVSVESGSGSDPRGPPPPYSSNPVQDNETTLTTNHGHHSASSQSDTRHSTHSTHPELTHPDTTHSRQSAAAPGQHSGSGSQETGLRPSTQAHERESGPQASSTTAANSYSNPRGRERLNLPVRPPSYRELYPNRRVGFNNLDLEQDPERITSTPRRQCLRRYACDTCVLVTCLLCVTGIGLWVWLSPSDSDSACPTWDGYGSYGSYGYGDGSYGGNGSSGCNTTTMMKKRGVGKERGGGGGGEEDKGTCGVNDHIQIEGPCDCQAATGIIGRDGKLQELPRGQDGKGVKNVKHTKREVLKAIHRKRTTAV</sequence>
<dbReference type="Proteomes" id="UP001163846">
    <property type="component" value="Unassembled WGS sequence"/>
</dbReference>
<reference evidence="3" key="1">
    <citation type="submission" date="2022-08" db="EMBL/GenBank/DDBJ databases">
        <authorList>
            <consortium name="DOE Joint Genome Institute"/>
            <person name="Min B."/>
            <person name="Riley R."/>
            <person name="Sierra-Patev S."/>
            <person name="Naranjo-Ortiz M."/>
            <person name="Looney B."/>
            <person name="Konkel Z."/>
            <person name="Slot J.C."/>
            <person name="Sakamoto Y."/>
            <person name="Steenwyk J.L."/>
            <person name="Rokas A."/>
            <person name="Carro J."/>
            <person name="Camarero S."/>
            <person name="Ferreira P."/>
            <person name="Molpeceres G."/>
            <person name="Ruiz-Duenas F.J."/>
            <person name="Serrano A."/>
            <person name="Henrissat B."/>
            <person name="Drula E."/>
            <person name="Hughes K.W."/>
            <person name="Mata J.L."/>
            <person name="Ishikawa N.K."/>
            <person name="Vargas-Isla R."/>
            <person name="Ushijima S."/>
            <person name="Smith C.A."/>
            <person name="Ahrendt S."/>
            <person name="Andreopoulos W."/>
            <person name="He G."/>
            <person name="Labutti K."/>
            <person name="Lipzen A."/>
            <person name="Ng V."/>
            <person name="Sandor L."/>
            <person name="Barry K."/>
            <person name="Martinez A.T."/>
            <person name="Xiao Y."/>
            <person name="Gibbons J.G."/>
            <person name="Terashima K."/>
            <person name="Hibbett D.S."/>
            <person name="Grigoriev I.V."/>
        </authorList>
    </citation>
    <scope>NUCLEOTIDE SEQUENCE</scope>
    <source>
        <strain evidence="3">TFB9207</strain>
    </source>
</reference>
<feature type="compositionally biased region" description="Polar residues" evidence="1">
    <location>
        <begin position="212"/>
        <end position="227"/>
    </location>
</feature>
<evidence type="ECO:0000256" key="1">
    <source>
        <dbReference type="SAM" id="MobiDB-lite"/>
    </source>
</evidence>
<organism evidence="3 4">
    <name type="scientific">Lentinula raphanica</name>
    <dbReference type="NCBI Taxonomy" id="153919"/>
    <lineage>
        <taxon>Eukaryota</taxon>
        <taxon>Fungi</taxon>
        <taxon>Dikarya</taxon>
        <taxon>Basidiomycota</taxon>
        <taxon>Agaricomycotina</taxon>
        <taxon>Agaricomycetes</taxon>
        <taxon>Agaricomycetidae</taxon>
        <taxon>Agaricales</taxon>
        <taxon>Marasmiineae</taxon>
        <taxon>Omphalotaceae</taxon>
        <taxon>Lentinula</taxon>
    </lineage>
</organism>
<feature type="compositionally biased region" description="Gly residues" evidence="1">
    <location>
        <begin position="67"/>
        <end position="77"/>
    </location>
</feature>
<feature type="compositionally biased region" description="Low complexity" evidence="1">
    <location>
        <begin position="33"/>
        <end position="51"/>
    </location>
</feature>
<keyword evidence="4" id="KW-1185">Reference proteome</keyword>
<feature type="compositionally biased region" description="Low complexity" evidence="1">
    <location>
        <begin position="140"/>
        <end position="149"/>
    </location>
</feature>
<feature type="compositionally biased region" description="Low complexity" evidence="1">
    <location>
        <begin position="237"/>
        <end position="248"/>
    </location>
</feature>
<protein>
    <submittedName>
        <fullName evidence="3">Uncharacterized protein</fullName>
    </submittedName>
</protein>
<name>A0AA38PM66_9AGAR</name>
<gene>
    <name evidence="3" type="ORF">F5878DRAFT_320204</name>
</gene>
<feature type="signal peptide" evidence="2">
    <location>
        <begin position="1"/>
        <end position="18"/>
    </location>
</feature>
<feature type="region of interest" description="Disordered" evidence="1">
    <location>
        <begin position="22"/>
        <end position="263"/>
    </location>
</feature>
<feature type="compositionally biased region" description="Polar residues" evidence="1">
    <location>
        <begin position="161"/>
        <end position="181"/>
    </location>
</feature>
<keyword evidence="2" id="KW-0732">Signal</keyword>
<accession>A0AA38PM66</accession>
<proteinExistence type="predicted"/>
<feature type="chain" id="PRO_5041209251" evidence="2">
    <location>
        <begin position="19"/>
        <end position="447"/>
    </location>
</feature>
<comment type="caution">
    <text evidence="3">The sequence shown here is derived from an EMBL/GenBank/DDBJ whole genome shotgun (WGS) entry which is preliminary data.</text>
</comment>